<dbReference type="EMBL" id="MCFC01000081">
    <property type="protein sequence ID" value="ORY23282.1"/>
    <property type="molecule type" value="Genomic_DNA"/>
</dbReference>
<dbReference type="PANTHER" id="PTHR31591:SF1">
    <property type="entry name" value="UPF0613 PROTEIN PB24D3.06C"/>
    <property type="match status" value="1"/>
</dbReference>
<dbReference type="Gene3D" id="3.40.50.1820">
    <property type="entry name" value="alpha/beta hydrolase"/>
    <property type="match status" value="1"/>
</dbReference>
<dbReference type="InterPro" id="IPR029058">
    <property type="entry name" value="AB_hydrolase_fold"/>
</dbReference>
<dbReference type="SUPFAM" id="SSF53474">
    <property type="entry name" value="alpha/beta-Hydrolases"/>
    <property type="match status" value="1"/>
</dbReference>
<dbReference type="Proteomes" id="UP000193986">
    <property type="component" value="Unassembled WGS sequence"/>
</dbReference>
<dbReference type="AlphaFoldDB" id="A0A1Y2ALA7"/>
<feature type="region of interest" description="Disordered" evidence="1">
    <location>
        <begin position="326"/>
        <end position="353"/>
    </location>
</feature>
<dbReference type="Pfam" id="PF08538">
    <property type="entry name" value="DUF1749"/>
    <property type="match status" value="1"/>
</dbReference>
<gene>
    <name evidence="2" type="ORF">BCR39DRAFT_549688</name>
</gene>
<name>A0A1Y2ALA7_9TREE</name>
<evidence type="ECO:0000313" key="2">
    <source>
        <dbReference type="EMBL" id="ORY23282.1"/>
    </source>
</evidence>
<dbReference type="InterPro" id="IPR013744">
    <property type="entry name" value="SidJ"/>
</dbReference>
<organism evidence="2 3">
    <name type="scientific">Naematelia encephala</name>
    <dbReference type="NCBI Taxonomy" id="71784"/>
    <lineage>
        <taxon>Eukaryota</taxon>
        <taxon>Fungi</taxon>
        <taxon>Dikarya</taxon>
        <taxon>Basidiomycota</taxon>
        <taxon>Agaricomycotina</taxon>
        <taxon>Tremellomycetes</taxon>
        <taxon>Tremellales</taxon>
        <taxon>Naemateliaceae</taxon>
        <taxon>Naematelia</taxon>
    </lineage>
</organism>
<proteinExistence type="predicted"/>
<keyword evidence="3" id="KW-1185">Reference proteome</keyword>
<evidence type="ECO:0000313" key="3">
    <source>
        <dbReference type="Proteomes" id="UP000193986"/>
    </source>
</evidence>
<comment type="caution">
    <text evidence="2">The sequence shown here is derived from an EMBL/GenBank/DDBJ whole genome shotgun (WGS) entry which is preliminary data.</text>
</comment>
<dbReference type="InParanoid" id="A0A1Y2ALA7"/>
<evidence type="ECO:0008006" key="4">
    <source>
        <dbReference type="Google" id="ProtNLM"/>
    </source>
</evidence>
<dbReference type="OrthoDB" id="10034502at2759"/>
<dbReference type="PANTHER" id="PTHR31591">
    <property type="entry name" value="UPF0613 PROTEIN PB24D3.06C"/>
    <property type="match status" value="1"/>
</dbReference>
<protein>
    <recommendedName>
        <fullName evidence="4">Alpha/Beta hydrolase protein</fullName>
    </recommendedName>
</protein>
<dbReference type="FunCoup" id="A0A1Y2ALA7">
    <property type="interactions" value="4"/>
</dbReference>
<feature type="compositionally biased region" description="Low complexity" evidence="1">
    <location>
        <begin position="326"/>
        <end position="339"/>
    </location>
</feature>
<reference evidence="2 3" key="1">
    <citation type="submission" date="2016-07" db="EMBL/GenBank/DDBJ databases">
        <title>Pervasive Adenine N6-methylation of Active Genes in Fungi.</title>
        <authorList>
            <consortium name="DOE Joint Genome Institute"/>
            <person name="Mondo S.J."/>
            <person name="Dannebaum R.O."/>
            <person name="Kuo R.C."/>
            <person name="Labutti K."/>
            <person name="Haridas S."/>
            <person name="Kuo A."/>
            <person name="Salamov A."/>
            <person name="Ahrendt S.R."/>
            <person name="Lipzen A."/>
            <person name="Sullivan W."/>
            <person name="Andreopoulos W.B."/>
            <person name="Clum A."/>
            <person name="Lindquist E."/>
            <person name="Daum C."/>
            <person name="Ramamoorthy G.K."/>
            <person name="Gryganskyi A."/>
            <person name="Culley D."/>
            <person name="Magnuson J.K."/>
            <person name="James T.Y."/>
            <person name="O'Malley M.A."/>
            <person name="Stajich J.E."/>
            <person name="Spatafora J.W."/>
            <person name="Visel A."/>
            <person name="Grigoriev I.V."/>
        </authorList>
    </citation>
    <scope>NUCLEOTIDE SEQUENCE [LARGE SCALE GENOMIC DNA]</scope>
    <source>
        <strain evidence="2 3">68-887.2</strain>
    </source>
</reference>
<evidence type="ECO:0000256" key="1">
    <source>
        <dbReference type="SAM" id="MobiDB-lite"/>
    </source>
</evidence>
<accession>A0A1Y2ALA7</accession>
<sequence>MSIPPSPAGPMSGILSHYTTGDHSYPYLSSGKLSSKKVVIFIGGLFNGLGDVGYVVPLSEALEAIGWKLAIMYWSGAYEGFGTGSLDRDVKEIGDLVKLLRETGHETIICMGHSTGCQDVIHYLTTTSPSKHLPTSPLGDEHALPLPTIQGGIMQAPVSDRECMRDIDVEITRAWREVLPEATELVNSGKAEQLLSEKARKVLGMVAWGYRIWSFGDISGDDDYFSSDLPSKQDNIHTHTHTHTHPLDTSFGKLTVPVLAIWSGKDEYSKAKDYNRPLLERWQDASHGKLEFDIIKNASHAVVDDKDRKILCGLVVDWLNKYFENTTNTNTTDNNNNNNKDNDKNNKTTNKTATRRWWFW</sequence>